<dbReference type="GO" id="GO:0005743">
    <property type="term" value="C:mitochondrial inner membrane"/>
    <property type="evidence" value="ECO:0007669"/>
    <property type="project" value="TreeGrafter"/>
</dbReference>
<gene>
    <name evidence="15" type="ORF">CVIRNUC_000478</name>
</gene>
<dbReference type="PANTHER" id="PTHR43394:SF11">
    <property type="entry name" value="ATP-BINDING CASSETTE TRANSPORTER"/>
    <property type="match status" value="1"/>
</dbReference>
<keyword evidence="10" id="KW-0325">Glycoprotein</keyword>
<feature type="transmembrane region" description="Helical" evidence="12">
    <location>
        <begin position="993"/>
        <end position="1011"/>
    </location>
</feature>
<dbReference type="SUPFAM" id="SSF52540">
    <property type="entry name" value="P-loop containing nucleoside triphosphate hydrolases"/>
    <property type="match status" value="2"/>
</dbReference>
<dbReference type="Proteomes" id="UP001314263">
    <property type="component" value="Unassembled WGS sequence"/>
</dbReference>
<evidence type="ECO:0000256" key="11">
    <source>
        <dbReference type="SAM" id="MobiDB-lite"/>
    </source>
</evidence>
<feature type="domain" description="ABC transmembrane type-1" evidence="14">
    <location>
        <begin position="733"/>
        <end position="1020"/>
    </location>
</feature>
<dbReference type="EMBL" id="CAUYUE010000001">
    <property type="protein sequence ID" value="CAK0734764.1"/>
    <property type="molecule type" value="Genomic_DNA"/>
</dbReference>
<proteinExistence type="inferred from homology"/>
<keyword evidence="8 12" id="KW-1133">Transmembrane helix</keyword>
<dbReference type="FunFam" id="1.20.1560.10:FF:000009">
    <property type="entry name" value="ABC transporter B family member 1"/>
    <property type="match status" value="1"/>
</dbReference>
<keyword evidence="7" id="KW-0067">ATP-binding</keyword>
<dbReference type="PROSITE" id="PS50893">
    <property type="entry name" value="ABC_TRANSPORTER_2"/>
    <property type="match status" value="2"/>
</dbReference>
<feature type="transmembrane region" description="Helical" evidence="12">
    <location>
        <begin position="116"/>
        <end position="138"/>
    </location>
</feature>
<evidence type="ECO:0000256" key="1">
    <source>
        <dbReference type="ARBA" id="ARBA00004651"/>
    </source>
</evidence>
<feature type="transmembrane region" description="Helical" evidence="12">
    <location>
        <begin position="960"/>
        <end position="981"/>
    </location>
</feature>
<dbReference type="Pfam" id="PF00664">
    <property type="entry name" value="ABC_membrane"/>
    <property type="match status" value="2"/>
</dbReference>
<dbReference type="PROSITE" id="PS50929">
    <property type="entry name" value="ABC_TM1F"/>
    <property type="match status" value="2"/>
</dbReference>
<evidence type="ECO:0000259" key="14">
    <source>
        <dbReference type="PROSITE" id="PS50929"/>
    </source>
</evidence>
<feature type="transmembrane region" description="Helical" evidence="12">
    <location>
        <begin position="294"/>
        <end position="317"/>
    </location>
</feature>
<dbReference type="GO" id="GO:0090374">
    <property type="term" value="P:oligopeptide export from mitochondrion"/>
    <property type="evidence" value="ECO:0007669"/>
    <property type="project" value="TreeGrafter"/>
</dbReference>
<feature type="transmembrane region" description="Helical" evidence="12">
    <location>
        <begin position="853"/>
        <end position="871"/>
    </location>
</feature>
<dbReference type="Gene3D" id="3.40.50.300">
    <property type="entry name" value="P-loop containing nucleotide triphosphate hydrolases"/>
    <property type="match status" value="2"/>
</dbReference>
<organism evidence="15 16">
    <name type="scientific">Coccomyxa viridis</name>
    <dbReference type="NCBI Taxonomy" id="1274662"/>
    <lineage>
        <taxon>Eukaryota</taxon>
        <taxon>Viridiplantae</taxon>
        <taxon>Chlorophyta</taxon>
        <taxon>core chlorophytes</taxon>
        <taxon>Trebouxiophyceae</taxon>
        <taxon>Trebouxiophyceae incertae sedis</taxon>
        <taxon>Coccomyxaceae</taxon>
        <taxon>Coccomyxa</taxon>
    </lineage>
</organism>
<keyword evidence="6" id="KW-0547">Nucleotide-binding</keyword>
<feature type="domain" description="ABC transmembrane type-1" evidence="14">
    <location>
        <begin position="72"/>
        <end position="358"/>
    </location>
</feature>
<keyword evidence="5" id="KW-0677">Repeat</keyword>
<feature type="transmembrane region" description="Helical" evidence="12">
    <location>
        <begin position="68"/>
        <end position="96"/>
    </location>
</feature>
<dbReference type="InterPro" id="IPR003593">
    <property type="entry name" value="AAA+_ATPase"/>
</dbReference>
<comment type="similarity">
    <text evidence="2">Belongs to the ABC transporter superfamily. ABCB family. Multidrug resistance exporter (TC 3.A.1.201) subfamily.</text>
</comment>
<dbReference type="CDD" id="cd18577">
    <property type="entry name" value="ABC_6TM_Pgp_ABCB1_D1_like"/>
    <property type="match status" value="1"/>
</dbReference>
<evidence type="ECO:0000256" key="5">
    <source>
        <dbReference type="ARBA" id="ARBA00022737"/>
    </source>
</evidence>
<feature type="domain" description="ABC transporter" evidence="13">
    <location>
        <begin position="392"/>
        <end position="628"/>
    </location>
</feature>
<evidence type="ECO:0000256" key="6">
    <source>
        <dbReference type="ARBA" id="ARBA00022741"/>
    </source>
</evidence>
<evidence type="ECO:0000256" key="10">
    <source>
        <dbReference type="ARBA" id="ARBA00023180"/>
    </source>
</evidence>
<dbReference type="InterPro" id="IPR036640">
    <property type="entry name" value="ABC1_TM_sf"/>
</dbReference>
<dbReference type="Gene3D" id="1.20.1560.10">
    <property type="entry name" value="ABC transporter type 1, transmembrane domain"/>
    <property type="match status" value="2"/>
</dbReference>
<keyword evidence="4 12" id="KW-0812">Transmembrane</keyword>
<evidence type="ECO:0000256" key="8">
    <source>
        <dbReference type="ARBA" id="ARBA00022989"/>
    </source>
</evidence>
<evidence type="ECO:0000256" key="9">
    <source>
        <dbReference type="ARBA" id="ARBA00023136"/>
    </source>
</evidence>
<dbReference type="InterPro" id="IPR003439">
    <property type="entry name" value="ABC_transporter-like_ATP-bd"/>
</dbReference>
<feature type="transmembrane region" description="Helical" evidence="12">
    <location>
        <begin position="878"/>
        <end position="898"/>
    </location>
</feature>
<dbReference type="GO" id="GO:0005524">
    <property type="term" value="F:ATP binding"/>
    <property type="evidence" value="ECO:0007669"/>
    <property type="project" value="UniProtKB-KW"/>
</dbReference>
<evidence type="ECO:0000313" key="15">
    <source>
        <dbReference type="EMBL" id="CAK0734764.1"/>
    </source>
</evidence>
<feature type="transmembrane region" description="Helical" evidence="12">
    <location>
        <begin position="772"/>
        <end position="792"/>
    </location>
</feature>
<evidence type="ECO:0000313" key="16">
    <source>
        <dbReference type="Proteomes" id="UP001314263"/>
    </source>
</evidence>
<feature type="transmembrane region" description="Helical" evidence="12">
    <location>
        <begin position="740"/>
        <end position="760"/>
    </location>
</feature>
<dbReference type="Pfam" id="PF00005">
    <property type="entry name" value="ABC_tran"/>
    <property type="match status" value="2"/>
</dbReference>
<dbReference type="InterPro" id="IPR011527">
    <property type="entry name" value="ABC1_TM_dom"/>
</dbReference>
<dbReference type="GO" id="GO:0015421">
    <property type="term" value="F:ABC-type oligopeptide transporter activity"/>
    <property type="evidence" value="ECO:0007669"/>
    <property type="project" value="TreeGrafter"/>
</dbReference>
<evidence type="ECO:0000256" key="7">
    <source>
        <dbReference type="ARBA" id="ARBA00022840"/>
    </source>
</evidence>
<dbReference type="PANTHER" id="PTHR43394">
    <property type="entry name" value="ATP-DEPENDENT PERMEASE MDL1, MITOCHONDRIAL"/>
    <property type="match status" value="1"/>
</dbReference>
<evidence type="ECO:0000259" key="13">
    <source>
        <dbReference type="PROSITE" id="PS50893"/>
    </source>
</evidence>
<protein>
    <submittedName>
        <fullName evidence="15">Uncharacterized protein</fullName>
    </submittedName>
</protein>
<name>A0AAV1HUY5_9CHLO</name>
<sequence>MQRADDSNVYNNAAFEDEEEEGKEPKERADAARVSIMQIEKVENTIDDEDRPPASFRSLYRSADKWDAFLMALGTVGSIANGAAMPIFSLVIGRMVNTLGYGGTDGLTAQLNQTTLFFLYLAIASFVVCYLEVGMWMLTGARQATRLRQQYLQAVLRQEPAYFDQHAKSGDLLQGLNEDTSAIQLAIGEKAGNFLDKIVTFCVGMGIAFWKGWDMTLVILAAMPVLILVGAAIGTVSASLGKVASDAYAEASSIVSESLGSVRTVLAFNAADRAAEEYNEALELPMRVGVKQGIMQGVTVGTTNCVFLCSYALAFWYGSTRVRAGKYDGGDVMSVLFAALLGGFALGQAAPSIQFFAAGRVAGGRVLGMISRKPRIDDEDSGVRPQTVEGRVQLDGVTFAYPTRPELPIFRDFSLEVPAGSTVALVGESGSGKSTIIQLVERFYDPDQGAVFLDGKDIRQLSLSWLRSQMGLVSQEPTLFATTIGANIAYGKPGATAADIEAAAISANAHSFISALPHAYDTHIGEKGIQMSGGQKQRIAIARALLRNPRILLLDEATSALDNASEHLVQKALEGLMKARTTIVVAHRLSTIVDADTIAVVKGGNIVEKGSHCELISNPEGSYTALWKLQQTAPTKDAPSFEVLQAEKAAIADAAAGGLIPQPSIEKQVSASAPLLQGVKKAVRVSVIAMGAAPLAPKDPEPEPDPGPLKDEKGQAGFGRLWQYNREEWPHGLMGCAGSFGLGFMMPGMAFCMSSIISVLYNPDQAAMQREVSKWCIVFAGIGAGAIVMGMLQQYGFACMGQRLTRRLRVLLFSSMFCQEVGWFDREENASGALASRLSADTAAIRGALGDQIGLMVQNLITFAVAYLIAFSSGWKMTLVVTASIPLMVIAGGIQASVMTGFSSQASGLFAAANQTASEAFAAIRTVAAFSLQGQLGSLYEKLLEKPQAAVYARAHASGLGFGFSQFAVFSVYALAFWYGGQLMRSGEMSFNDVLKVLFAILLAALGIAQAQMSFPDITQAAAAIDRVFRTIDRKTQIDSGSEAGKKLGFLLGDIELRNVTFRYPARPLVPVFDRFNVHVMPGSTLALVGQSGSGKSSVVSLIQRFYDPSVGSVLIDGTDVRELNLSWLRDQMAIVSQEPNLFTGTIRDNIAYGCDEAADEQVFEAANAANAMAFIKKAPAGMRTLLGAGGIQLSGGQKQRIAIARALIKNPRILLLDEATSALDAESERLVQDALARSMHGRTTVVVAHRLSTIRSASSIAVVQGGRILEQGTHEELMRHRSGAYAQLVHHRLQEPEQAPAAADDDIVLAAEPEGGTSSMAESGTRRSMAMRMSMAAGRKSMAPRKTMAPGRKAAAPGRQSTARKSVFPGGADVESGRRMDARSSVLGGAEVAARTLGRMRASVFGAY</sequence>
<dbReference type="CDD" id="cd03249">
    <property type="entry name" value="ABC_MTABC3_MDL1_MDL2"/>
    <property type="match status" value="1"/>
</dbReference>
<dbReference type="GO" id="GO:0010329">
    <property type="term" value="F:auxin efflux transmembrane transporter activity"/>
    <property type="evidence" value="ECO:0007669"/>
    <property type="project" value="UniProtKB-ARBA"/>
</dbReference>
<dbReference type="GO" id="GO:0005886">
    <property type="term" value="C:plasma membrane"/>
    <property type="evidence" value="ECO:0007669"/>
    <property type="project" value="UniProtKB-SubCell"/>
</dbReference>
<feature type="transmembrane region" description="Helical" evidence="12">
    <location>
        <begin position="329"/>
        <end position="347"/>
    </location>
</feature>
<dbReference type="InterPro" id="IPR027417">
    <property type="entry name" value="P-loop_NTPase"/>
</dbReference>
<dbReference type="SUPFAM" id="SSF90123">
    <property type="entry name" value="ABC transporter transmembrane region"/>
    <property type="match status" value="2"/>
</dbReference>
<keyword evidence="16" id="KW-1185">Reference proteome</keyword>
<reference evidence="15 16" key="1">
    <citation type="submission" date="2023-10" db="EMBL/GenBank/DDBJ databases">
        <authorList>
            <person name="Maclean D."/>
            <person name="Macfadyen A."/>
        </authorList>
    </citation>
    <scope>NUCLEOTIDE SEQUENCE [LARGE SCALE GENOMIC DNA]</scope>
</reference>
<keyword evidence="9 12" id="KW-0472">Membrane</keyword>
<comment type="subcellular location">
    <subcellularLocation>
        <location evidence="1">Cell membrane</location>
        <topology evidence="1">Multi-pass membrane protein</topology>
    </subcellularLocation>
</comment>
<feature type="region of interest" description="Disordered" evidence="11">
    <location>
        <begin position="1341"/>
        <end position="1377"/>
    </location>
</feature>
<dbReference type="FunFam" id="3.40.50.300:FF:000066">
    <property type="entry name" value="ABC transporter B family member 1"/>
    <property type="match status" value="2"/>
</dbReference>
<dbReference type="InterPro" id="IPR017871">
    <property type="entry name" value="ABC_transporter-like_CS"/>
</dbReference>
<dbReference type="CDD" id="cd18578">
    <property type="entry name" value="ABC_6TM_Pgp_ABCB1_D2_like"/>
    <property type="match status" value="1"/>
</dbReference>
<comment type="caution">
    <text evidence="15">The sequence shown here is derived from an EMBL/GenBank/DDBJ whole genome shotgun (WGS) entry which is preliminary data.</text>
</comment>
<dbReference type="InterPro" id="IPR039421">
    <property type="entry name" value="Type_1_exporter"/>
</dbReference>
<accession>A0AAV1HUY5</accession>
<evidence type="ECO:0000256" key="4">
    <source>
        <dbReference type="ARBA" id="ARBA00022692"/>
    </source>
</evidence>
<dbReference type="GO" id="GO:0016887">
    <property type="term" value="F:ATP hydrolysis activity"/>
    <property type="evidence" value="ECO:0007669"/>
    <property type="project" value="InterPro"/>
</dbReference>
<dbReference type="GO" id="GO:0010328">
    <property type="term" value="F:auxin influx transmembrane transporter activity"/>
    <property type="evidence" value="ECO:0007669"/>
    <property type="project" value="UniProtKB-ARBA"/>
</dbReference>
<dbReference type="SMART" id="SM00382">
    <property type="entry name" value="AAA"/>
    <property type="match status" value="2"/>
</dbReference>
<evidence type="ECO:0000256" key="3">
    <source>
        <dbReference type="ARBA" id="ARBA00022448"/>
    </source>
</evidence>
<feature type="domain" description="ABC transporter" evidence="13">
    <location>
        <begin position="1055"/>
        <end position="1291"/>
    </location>
</feature>
<feature type="transmembrane region" description="Helical" evidence="12">
    <location>
        <begin position="217"/>
        <end position="240"/>
    </location>
</feature>
<dbReference type="PROSITE" id="PS00211">
    <property type="entry name" value="ABC_TRANSPORTER_1"/>
    <property type="match status" value="2"/>
</dbReference>
<keyword evidence="3" id="KW-0813">Transport</keyword>
<evidence type="ECO:0000256" key="2">
    <source>
        <dbReference type="ARBA" id="ARBA00007577"/>
    </source>
</evidence>
<feature type="region of interest" description="Disordered" evidence="11">
    <location>
        <begin position="1"/>
        <end position="31"/>
    </location>
</feature>
<evidence type="ECO:0000256" key="12">
    <source>
        <dbReference type="SAM" id="Phobius"/>
    </source>
</evidence>